<proteinExistence type="predicted"/>
<organism evidence="2 3">
    <name type="scientific">Schistosoma margrebowiei</name>
    <dbReference type="NCBI Taxonomy" id="48269"/>
    <lineage>
        <taxon>Eukaryota</taxon>
        <taxon>Metazoa</taxon>
        <taxon>Spiralia</taxon>
        <taxon>Lophotrochozoa</taxon>
        <taxon>Platyhelminthes</taxon>
        <taxon>Trematoda</taxon>
        <taxon>Digenea</taxon>
        <taxon>Strigeidida</taxon>
        <taxon>Schistosomatoidea</taxon>
        <taxon>Schistosomatidae</taxon>
        <taxon>Schistosoma</taxon>
    </lineage>
</organism>
<dbReference type="WBParaSite" id="SMRG1_9280.1">
    <property type="protein sequence ID" value="SMRG1_9280.1"/>
    <property type="gene ID" value="SMRG1_9280"/>
</dbReference>
<feature type="compositionally biased region" description="Polar residues" evidence="1">
    <location>
        <begin position="74"/>
        <end position="87"/>
    </location>
</feature>
<evidence type="ECO:0000313" key="3">
    <source>
        <dbReference type="WBParaSite" id="SMRG1_9280.1"/>
    </source>
</evidence>
<accession>A0AA85ALU7</accession>
<dbReference type="AlphaFoldDB" id="A0AA85ALU7"/>
<protein>
    <submittedName>
        <fullName evidence="3">Ovate family protein</fullName>
    </submittedName>
</protein>
<feature type="region of interest" description="Disordered" evidence="1">
    <location>
        <begin position="120"/>
        <end position="141"/>
    </location>
</feature>
<evidence type="ECO:0000256" key="1">
    <source>
        <dbReference type="SAM" id="MobiDB-lite"/>
    </source>
</evidence>
<reference evidence="3" key="1">
    <citation type="submission" date="2023-11" db="UniProtKB">
        <authorList>
            <consortium name="WormBaseParasite"/>
        </authorList>
    </citation>
    <scope>IDENTIFICATION</scope>
</reference>
<evidence type="ECO:0000313" key="2">
    <source>
        <dbReference type="Proteomes" id="UP000050790"/>
    </source>
</evidence>
<dbReference type="Proteomes" id="UP000050790">
    <property type="component" value="Unassembled WGS sequence"/>
</dbReference>
<name>A0AA85ALU7_9TREM</name>
<sequence>MPCQIILHLVPRHRCKKEHWCERTGHKGIGHWTCILLSCLKRTWLQMKKRLHRSVGCFGFRSIHLFSNTTITSKKLQSKNPPIQNSDPDPKTYNKGQNLPASSDYDLMLSSVVKENDVSSCSTPQVTNTSVHNSNLSDTKTSNVEENGKYLVYGGEVSEPRAPRISNVRKQQPMEFQSRTLSPSDNQDVHESLQRNFILNCSSVSTLKLNSSETRKTDDFDLQVEKQLNNGSRHYDLNNDVSEDIHNYLLNSPSCTNLLNTVTAKCSDKKLISKIYRLGIPTQRPNHPLKLSPSFMKSTSMKTVNDSLHHELKHPTSFLFANEQREMVEELQATRIILLKLRRLLIETPISGNNLYSSTFKPTNLCNDSLHSLNFTMCHCDVNQSRFLLVPSVAEDNLLIPSICNKSINRTGLEELIDTTYPEDLDT</sequence>
<feature type="region of interest" description="Disordered" evidence="1">
    <location>
        <begin position="74"/>
        <end position="99"/>
    </location>
</feature>